<protein>
    <submittedName>
        <fullName evidence="2">Uncharacterized protein</fullName>
    </submittedName>
</protein>
<proteinExistence type="predicted"/>
<dbReference type="Proteomes" id="UP000077069">
    <property type="component" value="Unassembled WGS sequence"/>
</dbReference>
<evidence type="ECO:0000256" key="1">
    <source>
        <dbReference type="SAM" id="MobiDB-lite"/>
    </source>
</evidence>
<dbReference type="EMBL" id="KV441552">
    <property type="protein sequence ID" value="OAG05509.1"/>
    <property type="molecule type" value="Genomic_DNA"/>
</dbReference>
<evidence type="ECO:0000313" key="3">
    <source>
        <dbReference type="Proteomes" id="UP000077069"/>
    </source>
</evidence>
<dbReference type="InParanoid" id="A0A177CFB1"/>
<evidence type="ECO:0000313" key="2">
    <source>
        <dbReference type="EMBL" id="OAG05509.1"/>
    </source>
</evidence>
<dbReference type="AlphaFoldDB" id="A0A177CFB1"/>
<dbReference type="RefSeq" id="XP_018035874.1">
    <property type="nucleotide sequence ID" value="XM_018181964.1"/>
</dbReference>
<sequence>MGYEILGALCPLCLPASWAPKQQSAPRLRNGHRVRSVGARAVTFTWDARCQARRWSFLLREVGMSDLSLSGYTGYPVSTCSLTSGKNVITDHTPGMLVSRASSLAKGGNPPHAATQNHSPPDQR</sequence>
<organism evidence="2 3">
    <name type="scientific">Paraphaeosphaeria sporulosa</name>
    <dbReference type="NCBI Taxonomy" id="1460663"/>
    <lineage>
        <taxon>Eukaryota</taxon>
        <taxon>Fungi</taxon>
        <taxon>Dikarya</taxon>
        <taxon>Ascomycota</taxon>
        <taxon>Pezizomycotina</taxon>
        <taxon>Dothideomycetes</taxon>
        <taxon>Pleosporomycetidae</taxon>
        <taxon>Pleosporales</taxon>
        <taxon>Massarineae</taxon>
        <taxon>Didymosphaeriaceae</taxon>
        <taxon>Paraphaeosphaeria</taxon>
    </lineage>
</organism>
<dbReference type="GeneID" id="28765450"/>
<accession>A0A177CFB1</accession>
<name>A0A177CFB1_9PLEO</name>
<feature type="compositionally biased region" description="Polar residues" evidence="1">
    <location>
        <begin position="114"/>
        <end position="124"/>
    </location>
</feature>
<reference evidence="2 3" key="1">
    <citation type="submission" date="2016-05" db="EMBL/GenBank/DDBJ databases">
        <title>Comparative analysis of secretome profiles of manganese(II)-oxidizing ascomycete fungi.</title>
        <authorList>
            <consortium name="DOE Joint Genome Institute"/>
            <person name="Zeiner C.A."/>
            <person name="Purvine S.O."/>
            <person name="Zink E.M."/>
            <person name="Wu S."/>
            <person name="Pasa-Tolic L."/>
            <person name="Chaput D.L."/>
            <person name="Haridas S."/>
            <person name="Grigoriev I.V."/>
            <person name="Santelli C.M."/>
            <person name="Hansel C.M."/>
        </authorList>
    </citation>
    <scope>NUCLEOTIDE SEQUENCE [LARGE SCALE GENOMIC DNA]</scope>
    <source>
        <strain evidence="2 3">AP3s5-JAC2a</strain>
    </source>
</reference>
<gene>
    <name evidence="2" type="ORF">CC84DRAFT_1205293</name>
</gene>
<feature type="region of interest" description="Disordered" evidence="1">
    <location>
        <begin position="101"/>
        <end position="124"/>
    </location>
</feature>
<keyword evidence="3" id="KW-1185">Reference proteome</keyword>